<evidence type="ECO:0000256" key="1">
    <source>
        <dbReference type="ARBA" id="ARBA00022475"/>
    </source>
</evidence>
<dbReference type="PANTHER" id="PTHR30518">
    <property type="entry name" value="ENDOLYTIC MUREIN TRANSGLYCOSYLASE"/>
    <property type="match status" value="1"/>
</dbReference>
<dbReference type="CDD" id="cd08010">
    <property type="entry name" value="MltG_like"/>
    <property type="match status" value="1"/>
</dbReference>
<dbReference type="Pfam" id="PF02618">
    <property type="entry name" value="YceG"/>
    <property type="match status" value="1"/>
</dbReference>
<dbReference type="AlphaFoldDB" id="A0A060UNT2"/>
<keyword evidence="10" id="KW-1185">Reference proteome</keyword>
<sequence>MSRQRRAAWLFLLLLLCSFGFYGIRMYWPETLPAQGVTVPIPLGASNAQTIASLARSGVLPHPRLFHLAWALAGYPLMQAGLYEFQGRINQAQVLHRLIAGQSTPLNLLIVPGWRLQNIYQEIRDKAPYLDRQNLPQGAAAARGLAQQGVGAQGSAEGWLFPDSYRYVPGTTALSVLRRAYVRMQRELQSLWAGRAPGLPLTDPYQALILASIVQKEGAPPAEQAHIAAVFLNRLRQGMPLQSDPTVIYALGERYTGLLTAPEMHVESPYNTYLHTGLPPTPIAMPGLGSLMAVLHPADSADLYFIAQGDEYYYSKNYTQHLKQIQRYLQHGGGAAL</sequence>
<evidence type="ECO:0000256" key="5">
    <source>
        <dbReference type="ARBA" id="ARBA00023239"/>
    </source>
</evidence>
<keyword evidence="4 7" id="KW-0472">Membrane</keyword>
<dbReference type="InterPro" id="IPR003770">
    <property type="entry name" value="MLTG-like"/>
</dbReference>
<dbReference type="GO" id="GO:0005886">
    <property type="term" value="C:plasma membrane"/>
    <property type="evidence" value="ECO:0007669"/>
    <property type="project" value="UniProtKB-UniRule"/>
</dbReference>
<dbReference type="EC" id="4.2.2.29" evidence="7"/>
<name>A0A060UNT2_9PROT</name>
<keyword evidence="5 7" id="KW-0456">Lyase</keyword>
<dbReference type="EMBL" id="CCCS020000034">
    <property type="protein sequence ID" value="CDQ10090.1"/>
    <property type="molecule type" value="Genomic_DNA"/>
</dbReference>
<dbReference type="HAMAP" id="MF_02065">
    <property type="entry name" value="MltG"/>
    <property type="match status" value="1"/>
</dbReference>
<keyword evidence="7" id="KW-0997">Cell inner membrane</keyword>
<proteinExistence type="inferred from homology"/>
<evidence type="ECO:0000313" key="8">
    <source>
        <dbReference type="EMBL" id="CDQ10090.1"/>
    </source>
</evidence>
<comment type="similarity">
    <text evidence="7">Belongs to the transglycosylase MltG family.</text>
</comment>
<dbReference type="Gene3D" id="3.30.1490.480">
    <property type="entry name" value="Endolytic murein transglycosylase"/>
    <property type="match status" value="1"/>
</dbReference>
<evidence type="ECO:0000313" key="10">
    <source>
        <dbReference type="Proteomes" id="UP000193925"/>
    </source>
</evidence>
<dbReference type="NCBIfam" id="TIGR00247">
    <property type="entry name" value="endolytic transglycosylase MltG"/>
    <property type="match status" value="1"/>
</dbReference>
<reference evidence="9 10" key="3">
    <citation type="submission" date="2017-03" db="EMBL/GenBank/DDBJ databases">
        <authorList>
            <person name="Regsiter A."/>
            <person name="William W."/>
        </authorList>
    </citation>
    <scope>NUCLEOTIDE SEQUENCE [LARGE SCALE GENOMIC DNA]</scope>
    <source>
        <strain evidence="9">PRJEB5721</strain>
    </source>
</reference>
<evidence type="ECO:0000256" key="7">
    <source>
        <dbReference type="HAMAP-Rule" id="MF_02065"/>
    </source>
</evidence>
<keyword evidence="1 7" id="KW-1003">Cell membrane</keyword>
<feature type="site" description="Important for catalytic activity" evidence="7">
    <location>
        <position position="217"/>
    </location>
</feature>
<evidence type="ECO:0000313" key="9">
    <source>
        <dbReference type="EMBL" id="SMH64052.1"/>
    </source>
</evidence>
<comment type="catalytic activity">
    <reaction evidence="7">
        <text>a peptidoglycan chain = a peptidoglycan chain with N-acetyl-1,6-anhydromuramyl-[peptide] at the reducing end + a peptidoglycan chain with N-acetylglucosamine at the non-reducing end.</text>
        <dbReference type="EC" id="4.2.2.29"/>
    </reaction>
</comment>
<dbReference type="GO" id="GO:0009252">
    <property type="term" value="P:peptidoglycan biosynthetic process"/>
    <property type="evidence" value="ECO:0007669"/>
    <property type="project" value="UniProtKB-UniRule"/>
</dbReference>
<comment type="function">
    <text evidence="7">Functions as a peptidoglycan terminase that cleaves nascent peptidoglycan strands endolytically to terminate their elongation.</text>
</comment>
<protein>
    <recommendedName>
        <fullName evidence="7">Endolytic murein transglycosylase</fullName>
        <ecNumber evidence="7">4.2.2.29</ecNumber>
    </recommendedName>
    <alternativeName>
        <fullName evidence="7">Peptidoglycan lytic transglycosylase</fullName>
    </alternativeName>
    <alternativeName>
        <fullName evidence="7">Peptidoglycan polymerization terminase</fullName>
    </alternativeName>
</protein>
<organism evidence="8">
    <name type="scientific">Acidithiobacillus ferrivorans</name>
    <dbReference type="NCBI Taxonomy" id="160808"/>
    <lineage>
        <taxon>Bacteria</taxon>
        <taxon>Pseudomonadati</taxon>
        <taxon>Pseudomonadota</taxon>
        <taxon>Acidithiobacillia</taxon>
        <taxon>Acidithiobacillales</taxon>
        <taxon>Acidithiobacillaceae</taxon>
        <taxon>Acidithiobacillus</taxon>
    </lineage>
</organism>
<keyword evidence="3 7" id="KW-1133">Transmembrane helix</keyword>
<dbReference type="PANTHER" id="PTHR30518:SF2">
    <property type="entry name" value="ENDOLYTIC MUREIN TRANSGLYCOSYLASE"/>
    <property type="match status" value="1"/>
</dbReference>
<dbReference type="GO" id="GO:0071555">
    <property type="term" value="P:cell wall organization"/>
    <property type="evidence" value="ECO:0007669"/>
    <property type="project" value="UniProtKB-KW"/>
</dbReference>
<reference evidence="8" key="2">
    <citation type="submission" date="2014-07" db="EMBL/GenBank/DDBJ databases">
        <title>Initial genome analysis of the psychrotolerant acidophile Acidithiobacillus ferrivorans CF27: insights into iron and sulfur oxidation pathways and into biofilm formation.</title>
        <authorList>
            <person name="Talla E."/>
            <person name="Hedrich S."/>
            <person name="Mangenot S."/>
            <person name="Ji B."/>
            <person name="Johnson D.B."/>
            <person name="Barbe V."/>
            <person name="Bonnefoy V."/>
        </authorList>
    </citation>
    <scope>NUCLEOTIDE SEQUENCE [LARGE SCALE GENOMIC DNA]</scope>
    <source>
        <strain evidence="8">CF27</strain>
    </source>
</reference>
<dbReference type="EMBL" id="LT841305">
    <property type="protein sequence ID" value="SMH64052.1"/>
    <property type="molecule type" value="Genomic_DNA"/>
</dbReference>
<evidence type="ECO:0000256" key="2">
    <source>
        <dbReference type="ARBA" id="ARBA00022692"/>
    </source>
</evidence>
<accession>A0A060UNT2</accession>
<dbReference type="GO" id="GO:0008932">
    <property type="term" value="F:lytic endotransglycosylase activity"/>
    <property type="evidence" value="ECO:0007669"/>
    <property type="project" value="UniProtKB-UniRule"/>
</dbReference>
<dbReference type="Proteomes" id="UP000193925">
    <property type="component" value="Chromosome AFERRI"/>
</dbReference>
<evidence type="ECO:0000256" key="3">
    <source>
        <dbReference type="ARBA" id="ARBA00022989"/>
    </source>
</evidence>
<dbReference type="RefSeq" id="WP_035192389.1">
    <property type="nucleotide sequence ID" value="NZ_CCCS020000034.1"/>
</dbReference>
<gene>
    <name evidence="7" type="primary">mltG</name>
    <name evidence="9" type="ORF">AFERRI_10085</name>
    <name evidence="8" type="ORF">AFERRI_40042</name>
</gene>
<keyword evidence="2 7" id="KW-0812">Transmembrane</keyword>
<reference evidence="8" key="1">
    <citation type="submission" date="2014-03" db="EMBL/GenBank/DDBJ databases">
        <authorList>
            <person name="Genoscope - CEA"/>
        </authorList>
    </citation>
    <scope>NUCLEOTIDE SEQUENCE [LARGE SCALE GENOMIC DNA]</scope>
    <source>
        <strain evidence="8">CF27</strain>
    </source>
</reference>
<keyword evidence="6 7" id="KW-0961">Cell wall biogenesis/degradation</keyword>
<evidence type="ECO:0000256" key="6">
    <source>
        <dbReference type="ARBA" id="ARBA00023316"/>
    </source>
</evidence>
<evidence type="ECO:0000256" key="4">
    <source>
        <dbReference type="ARBA" id="ARBA00023136"/>
    </source>
</evidence>